<comment type="function">
    <text evidence="5">Catalyzes the oxidation of 2-deoxy-scyllo-inosamine (DOIA) with NAD(+) or NADP(+), forming 3-amino-2,3-dideoxy-scyllo-inosose (amino-DOI).</text>
</comment>
<dbReference type="AlphaFoldDB" id="A0A5P2XPV3"/>
<dbReference type="SUPFAM" id="SSF50129">
    <property type="entry name" value="GroES-like"/>
    <property type="match status" value="1"/>
</dbReference>
<evidence type="ECO:0000256" key="2">
    <source>
        <dbReference type="ARBA" id="ARBA00022723"/>
    </source>
</evidence>
<name>A0A5P2XPV3_STRST</name>
<protein>
    <recommendedName>
        <fullName evidence="9">2-deoxy-scyllo-inosamine dehydrogenase</fullName>
        <ecNumber evidence="8">1.1.1.329</ecNumber>
    </recommendedName>
</protein>
<comment type="similarity">
    <text evidence="7">Belongs to the zinc-containing alcohol dehydrogenase family. DOIA dehydrogenase subfamily.</text>
</comment>
<dbReference type="SUPFAM" id="SSF51735">
    <property type="entry name" value="NAD(P)-binding Rossmann-fold domains"/>
    <property type="match status" value="1"/>
</dbReference>
<dbReference type="EMBL" id="CP023690">
    <property type="protein sequence ID" value="QEV64492.1"/>
    <property type="molecule type" value="Genomic_DNA"/>
</dbReference>
<comment type="catalytic activity">
    <reaction evidence="11">
        <text>2-deoxy-scyllo-inosamine + NADP(+) = 3-amino-2,3-dideoxy-scyllo-inosose + NADPH + H(+)</text>
        <dbReference type="Rhea" id="RHEA:33879"/>
        <dbReference type="ChEBI" id="CHEBI:15378"/>
        <dbReference type="ChEBI" id="CHEBI:57783"/>
        <dbReference type="ChEBI" id="CHEBI:58349"/>
        <dbReference type="ChEBI" id="CHEBI:65002"/>
        <dbReference type="ChEBI" id="CHEBI:65003"/>
        <dbReference type="EC" id="1.1.1.329"/>
    </reaction>
</comment>
<evidence type="ECO:0000256" key="10">
    <source>
        <dbReference type="ARBA" id="ARBA00048685"/>
    </source>
</evidence>
<dbReference type="PANTHER" id="PTHR43401">
    <property type="entry name" value="L-THREONINE 3-DEHYDROGENASE"/>
    <property type="match status" value="1"/>
</dbReference>
<dbReference type="InterPro" id="IPR002328">
    <property type="entry name" value="ADH_Zn_CS"/>
</dbReference>
<dbReference type="EC" id="1.1.1.329" evidence="8"/>
<comment type="cofactor">
    <cofactor evidence="1 12">
        <name>Zn(2+)</name>
        <dbReference type="ChEBI" id="CHEBI:29105"/>
    </cofactor>
</comment>
<dbReference type="GO" id="GO:0008270">
    <property type="term" value="F:zinc ion binding"/>
    <property type="evidence" value="ECO:0007669"/>
    <property type="project" value="InterPro"/>
</dbReference>
<evidence type="ECO:0000256" key="9">
    <source>
        <dbReference type="ARBA" id="ARBA00039387"/>
    </source>
</evidence>
<evidence type="ECO:0000256" key="6">
    <source>
        <dbReference type="ARBA" id="ARBA00037908"/>
    </source>
</evidence>
<comment type="catalytic activity">
    <reaction evidence="10">
        <text>2-deoxy-scyllo-inosamine + NAD(+) = 3-amino-2,3-dideoxy-scyllo-inosose + NADH + H(+)</text>
        <dbReference type="Rhea" id="RHEA:33883"/>
        <dbReference type="ChEBI" id="CHEBI:15378"/>
        <dbReference type="ChEBI" id="CHEBI:57540"/>
        <dbReference type="ChEBI" id="CHEBI:57945"/>
        <dbReference type="ChEBI" id="CHEBI:65002"/>
        <dbReference type="ChEBI" id="CHEBI:65003"/>
        <dbReference type="EC" id="1.1.1.329"/>
    </reaction>
</comment>
<evidence type="ECO:0000256" key="3">
    <source>
        <dbReference type="ARBA" id="ARBA00022833"/>
    </source>
</evidence>
<dbReference type="Gene3D" id="3.40.50.720">
    <property type="entry name" value="NAD(P)-binding Rossmann-like Domain"/>
    <property type="match status" value="1"/>
</dbReference>
<gene>
    <name evidence="14" type="ORF">CP982_06040</name>
</gene>
<evidence type="ECO:0000256" key="4">
    <source>
        <dbReference type="ARBA" id="ARBA00023002"/>
    </source>
</evidence>
<dbReference type="InterPro" id="IPR011032">
    <property type="entry name" value="GroES-like_sf"/>
</dbReference>
<dbReference type="Gene3D" id="3.90.180.10">
    <property type="entry name" value="Medium-chain alcohol dehydrogenases, catalytic domain"/>
    <property type="match status" value="1"/>
</dbReference>
<dbReference type="InterPro" id="IPR050129">
    <property type="entry name" value="Zn_alcohol_dh"/>
</dbReference>
<dbReference type="Proteomes" id="UP000326505">
    <property type="component" value="Chromosome"/>
</dbReference>
<keyword evidence="2 12" id="KW-0479">Metal-binding</keyword>
<dbReference type="SMART" id="SM00829">
    <property type="entry name" value="PKS_ER"/>
    <property type="match status" value="1"/>
</dbReference>
<dbReference type="InterPro" id="IPR036291">
    <property type="entry name" value="NAD(P)-bd_dom_sf"/>
</dbReference>
<keyword evidence="4" id="KW-0560">Oxidoreductase</keyword>
<evidence type="ECO:0000256" key="12">
    <source>
        <dbReference type="RuleBase" id="RU361277"/>
    </source>
</evidence>
<dbReference type="Pfam" id="PF00107">
    <property type="entry name" value="ADH_zinc_N"/>
    <property type="match status" value="1"/>
</dbReference>
<dbReference type="PANTHER" id="PTHR43401:SF2">
    <property type="entry name" value="L-THREONINE 3-DEHYDROGENASE"/>
    <property type="match status" value="1"/>
</dbReference>
<dbReference type="OrthoDB" id="9797931at2"/>
<feature type="domain" description="Enoyl reductase (ER)" evidence="13">
    <location>
        <begin position="18"/>
        <end position="341"/>
    </location>
</feature>
<dbReference type="InterPro" id="IPR020843">
    <property type="entry name" value="ER"/>
</dbReference>
<evidence type="ECO:0000256" key="11">
    <source>
        <dbReference type="ARBA" id="ARBA00049085"/>
    </source>
</evidence>
<proteinExistence type="inferred from homology"/>
<organism evidence="14 15">
    <name type="scientific">Streptomyces spectabilis</name>
    <dbReference type="NCBI Taxonomy" id="68270"/>
    <lineage>
        <taxon>Bacteria</taxon>
        <taxon>Bacillati</taxon>
        <taxon>Actinomycetota</taxon>
        <taxon>Actinomycetes</taxon>
        <taxon>Kitasatosporales</taxon>
        <taxon>Streptomycetaceae</taxon>
        <taxon>Streptomyces</taxon>
    </lineage>
</organism>
<accession>A0A5P2XPV3</accession>
<reference evidence="14 15" key="1">
    <citation type="submission" date="2017-09" db="EMBL/GenBank/DDBJ databases">
        <authorList>
            <person name="Lee N."/>
            <person name="Cho B.-K."/>
        </authorList>
    </citation>
    <scope>NUCLEOTIDE SEQUENCE [LARGE SCALE GENOMIC DNA]</scope>
    <source>
        <strain evidence="14 15">ATCC 27465</strain>
    </source>
</reference>
<evidence type="ECO:0000313" key="15">
    <source>
        <dbReference type="Proteomes" id="UP000326505"/>
    </source>
</evidence>
<dbReference type="KEGG" id="sspb:CP982_06040"/>
<dbReference type="PROSITE" id="PS00059">
    <property type="entry name" value="ADH_ZINC"/>
    <property type="match status" value="1"/>
</dbReference>
<evidence type="ECO:0000256" key="7">
    <source>
        <dbReference type="ARBA" id="ARBA00038004"/>
    </source>
</evidence>
<evidence type="ECO:0000256" key="5">
    <source>
        <dbReference type="ARBA" id="ARBA00037678"/>
    </source>
</evidence>
<sequence>MGAEEPAVSRAVVVERPGRHRLVRRGTPVPGPGEVLVRVAAAGICASDRELYEGRRDAAYVRYPVTPGHEWAGTVVAVGDGVDTGLVGRRTVAEGFRSCGVCERCRCGETSLCSGGYAETGFTEPGAFADHLTVPARLLHPLADDADLRAAALLEPAAVVAAAARAARPRPGERIAVVGAGTLGMLAVQLLAASTPAVLAVVEPRAARGERARAFGATAALSPEEAKAARGGFDLVVETAGAPASAASSCLLARRGGRVVLTGMFAPGAVGIDPVHLSLSQLELRSVFGASSAAWSDAVRAFGAGLLDPGALVTHEFPLEDFGAAVALAGDGDPRTGKVLLRP</sequence>
<dbReference type="GO" id="GO:0016491">
    <property type="term" value="F:oxidoreductase activity"/>
    <property type="evidence" value="ECO:0007669"/>
    <property type="project" value="UniProtKB-KW"/>
</dbReference>
<keyword evidence="3 12" id="KW-0862">Zinc</keyword>
<evidence type="ECO:0000313" key="14">
    <source>
        <dbReference type="EMBL" id="QEV64492.1"/>
    </source>
</evidence>
<dbReference type="InterPro" id="IPR013154">
    <property type="entry name" value="ADH-like_N"/>
</dbReference>
<comment type="pathway">
    <text evidence="6">Metabolic intermediate biosynthesis; 2-deoxystreptamine biosynthesis; 2-deoxystreptamine from D-glucose 6-phosphate: step 3/4.</text>
</comment>
<dbReference type="Pfam" id="PF08240">
    <property type="entry name" value="ADH_N"/>
    <property type="match status" value="1"/>
</dbReference>
<evidence type="ECO:0000256" key="8">
    <source>
        <dbReference type="ARBA" id="ARBA00039102"/>
    </source>
</evidence>
<evidence type="ECO:0000259" key="13">
    <source>
        <dbReference type="SMART" id="SM00829"/>
    </source>
</evidence>
<evidence type="ECO:0000256" key="1">
    <source>
        <dbReference type="ARBA" id="ARBA00001947"/>
    </source>
</evidence>
<dbReference type="InterPro" id="IPR013149">
    <property type="entry name" value="ADH-like_C"/>
</dbReference>